<protein>
    <recommendedName>
        <fullName evidence="4">Protein SHQ1 homolog</fullName>
    </recommendedName>
</protein>
<evidence type="ECO:0000256" key="7">
    <source>
        <dbReference type="SAM" id="MobiDB-lite"/>
    </source>
</evidence>
<dbReference type="SUPFAM" id="SSF49764">
    <property type="entry name" value="HSP20-like chaperones"/>
    <property type="match status" value="1"/>
</dbReference>
<feature type="compositionally biased region" description="Polar residues" evidence="7">
    <location>
        <begin position="585"/>
        <end position="605"/>
    </location>
</feature>
<dbReference type="GO" id="GO:0005829">
    <property type="term" value="C:cytosol"/>
    <property type="evidence" value="ECO:0007669"/>
    <property type="project" value="UniProtKB-SubCell"/>
</dbReference>
<dbReference type="GO" id="GO:0005654">
    <property type="term" value="C:nucleoplasm"/>
    <property type="evidence" value="ECO:0007669"/>
    <property type="project" value="UniProtKB-SubCell"/>
</dbReference>
<evidence type="ECO:0000313" key="9">
    <source>
        <dbReference type="EMBL" id="EEN62664.1"/>
    </source>
</evidence>
<evidence type="ECO:0000256" key="4">
    <source>
        <dbReference type="ARBA" id="ARBA00013750"/>
    </source>
</evidence>
<accession>C3YAB6</accession>
<comment type="similarity">
    <text evidence="3">Belongs to the SHQ1 family.</text>
</comment>
<dbReference type="InParanoid" id="C3YAB6"/>
<dbReference type="InterPro" id="IPR039742">
    <property type="entry name" value="Shq1"/>
</dbReference>
<dbReference type="PANTHER" id="PTHR12967">
    <property type="entry name" value="PROTEIN SHQ1 HOMOLOG"/>
    <property type="match status" value="1"/>
</dbReference>
<gene>
    <name evidence="9" type="ORF">BRAFLDRAFT_91747</name>
</gene>
<dbReference type="InterPro" id="IPR007009">
    <property type="entry name" value="Shq1_C"/>
</dbReference>
<evidence type="ECO:0000256" key="5">
    <source>
        <dbReference type="ARBA" id="ARBA00022490"/>
    </source>
</evidence>
<dbReference type="InterPro" id="IPR007052">
    <property type="entry name" value="CS_dom"/>
</dbReference>
<comment type="subcellular location">
    <subcellularLocation>
        <location evidence="1">Cytoplasm</location>
        <location evidence="1">Cytosol</location>
    </subcellularLocation>
    <subcellularLocation>
        <location evidence="2">Nucleus</location>
        <location evidence="2">Nucleoplasm</location>
    </subcellularLocation>
</comment>
<dbReference type="PROSITE" id="PS51203">
    <property type="entry name" value="CS"/>
    <property type="match status" value="1"/>
</dbReference>
<dbReference type="Pfam" id="PF04925">
    <property type="entry name" value="SHQ1"/>
    <property type="match status" value="1"/>
</dbReference>
<dbReference type="EMBL" id="GG666494">
    <property type="protein sequence ID" value="EEN62664.1"/>
    <property type="molecule type" value="Genomic_DNA"/>
</dbReference>
<dbReference type="InterPro" id="IPR008978">
    <property type="entry name" value="HSP20-like_chaperone"/>
</dbReference>
<dbReference type="STRING" id="7739.C3YAB6"/>
<dbReference type="PANTHER" id="PTHR12967:SF0">
    <property type="entry name" value="PROTEIN SHQ1 HOMOLOG"/>
    <property type="match status" value="1"/>
</dbReference>
<dbReference type="FunFam" id="2.60.40.790:FF:000022">
    <property type="entry name" value="Protein SHQ1 homolog"/>
    <property type="match status" value="1"/>
</dbReference>
<feature type="region of interest" description="Disordered" evidence="7">
    <location>
        <begin position="506"/>
        <end position="606"/>
    </location>
</feature>
<dbReference type="GO" id="GO:0000493">
    <property type="term" value="P:box H/ACA snoRNP assembly"/>
    <property type="evidence" value="ECO:0007669"/>
    <property type="project" value="InterPro"/>
</dbReference>
<dbReference type="Gene3D" id="2.60.40.790">
    <property type="match status" value="1"/>
</dbReference>
<feature type="compositionally biased region" description="Acidic residues" evidence="7">
    <location>
        <begin position="527"/>
        <end position="539"/>
    </location>
</feature>
<evidence type="ECO:0000259" key="8">
    <source>
        <dbReference type="PROSITE" id="PS51203"/>
    </source>
</evidence>
<organism>
    <name type="scientific">Branchiostoma floridae</name>
    <name type="common">Florida lancelet</name>
    <name type="synonym">Amphioxus</name>
    <dbReference type="NCBI Taxonomy" id="7739"/>
    <lineage>
        <taxon>Eukaryota</taxon>
        <taxon>Metazoa</taxon>
        <taxon>Chordata</taxon>
        <taxon>Cephalochordata</taxon>
        <taxon>Leptocardii</taxon>
        <taxon>Amphioxiformes</taxon>
        <taxon>Branchiostomatidae</taxon>
        <taxon>Branchiostoma</taxon>
    </lineage>
</organism>
<keyword evidence="6" id="KW-0539">Nucleus</keyword>
<evidence type="ECO:0000256" key="2">
    <source>
        <dbReference type="ARBA" id="ARBA00004642"/>
    </source>
</evidence>
<proteinExistence type="inferred from homology"/>
<feature type="domain" description="CS" evidence="8">
    <location>
        <begin position="26"/>
        <end position="114"/>
    </location>
</feature>
<evidence type="ECO:0000256" key="1">
    <source>
        <dbReference type="ARBA" id="ARBA00004514"/>
    </source>
</evidence>
<dbReference type="Pfam" id="PF21413">
    <property type="entry name" value="SHQ1-like_CS"/>
    <property type="match status" value="1"/>
</dbReference>
<dbReference type="eggNOG" id="KOG3247">
    <property type="taxonomic scope" value="Eukaryota"/>
</dbReference>
<evidence type="ECO:0000256" key="6">
    <source>
        <dbReference type="ARBA" id="ARBA00023242"/>
    </source>
</evidence>
<sequence>MKEQKQLTKTTTHTERKGQRLFEKVMLTPRFDISQDRNSLKIVIRAPCARVSDTEVYIEDTEFKFYSKPYYLRLNLPGKVVEDGREKATYDADRGTFTVLVPKECPGEHFEGLDLLTKLLAPKGTRSAAGAGADDAKDEEEEEEIDWQVEQVPWWENQPQAEVQPGMKYGFANRRSGVFSKLQEELQDVVDVREPDRLTHAECREARLAAELEQFDPDHYLADLYEDDAIQELLGYKPPWTEELHKLKTKVLGTDCSTDQPGEEAVVFSEEEKEQLLSLPKREYLLDGKTLPVVCFSLVDILFAYAYNYRTTEGEGNVESAWTICKLSATLSWLESFSSLREAVLSSCRRSLGFPLYRSWDLTRAVLQDTMDIITSGRRRILRCLLHIHSLLSADDNKYLLNDLYITDYCVWVQTAGDKVFCSMALALTEIHLSKSEMNLDLEELEHAARLVQEEEVVDPMATLSLQEAGAQDRCGTTTGVLEPPVAEMGKLSLSGKVENSAEKLGQENLLSDSDDSDATSSTETDSSSESESDAEEEETKGGDNLKAITQKPDQTTSDHETIIDNESGSNAGEEERNADDRTITQKPTPQTTSETIIDNESISNADKELTKVGDKADTRKPDVQAISVTVVDNGLQTNHPCGTVGDQKEEKDLERTWLEVPDVNDRYRIVEEGRCCDTTDGCLTFSQNSSSKKQLITELEKHSELN</sequence>
<keyword evidence="5" id="KW-0963">Cytoplasm</keyword>
<dbReference type="AlphaFoldDB" id="C3YAB6"/>
<dbReference type="InterPro" id="IPR048696">
    <property type="entry name" value="SHQ1-like_CS"/>
</dbReference>
<reference evidence="9" key="1">
    <citation type="journal article" date="2008" name="Nature">
        <title>The amphioxus genome and the evolution of the chordate karyotype.</title>
        <authorList>
            <consortium name="US DOE Joint Genome Institute (JGI-PGF)"/>
            <person name="Putnam N.H."/>
            <person name="Butts T."/>
            <person name="Ferrier D.E.K."/>
            <person name="Furlong R.F."/>
            <person name="Hellsten U."/>
            <person name="Kawashima T."/>
            <person name="Robinson-Rechavi M."/>
            <person name="Shoguchi E."/>
            <person name="Terry A."/>
            <person name="Yu J.-K."/>
            <person name="Benito-Gutierrez E.L."/>
            <person name="Dubchak I."/>
            <person name="Garcia-Fernandez J."/>
            <person name="Gibson-Brown J.J."/>
            <person name="Grigoriev I.V."/>
            <person name="Horton A.C."/>
            <person name="de Jong P.J."/>
            <person name="Jurka J."/>
            <person name="Kapitonov V.V."/>
            <person name="Kohara Y."/>
            <person name="Kuroki Y."/>
            <person name="Lindquist E."/>
            <person name="Lucas S."/>
            <person name="Osoegawa K."/>
            <person name="Pennacchio L.A."/>
            <person name="Salamov A.A."/>
            <person name="Satou Y."/>
            <person name="Sauka-Spengler T."/>
            <person name="Schmutz J."/>
            <person name="Shin-I T."/>
            <person name="Toyoda A."/>
            <person name="Bronner-Fraser M."/>
            <person name="Fujiyama A."/>
            <person name="Holland L.Z."/>
            <person name="Holland P.W.H."/>
            <person name="Satoh N."/>
            <person name="Rokhsar D.S."/>
        </authorList>
    </citation>
    <scope>NUCLEOTIDE SEQUENCE [LARGE SCALE GENOMIC DNA]</scope>
    <source>
        <strain evidence="9">S238N-H82</strain>
        <tissue evidence="9">Testes</tissue>
    </source>
</reference>
<name>C3YAB6_BRAFL</name>
<feature type="compositionally biased region" description="Basic and acidic residues" evidence="7">
    <location>
        <begin position="574"/>
        <end position="584"/>
    </location>
</feature>
<evidence type="ECO:0000256" key="3">
    <source>
        <dbReference type="ARBA" id="ARBA00005607"/>
    </source>
</evidence>